<dbReference type="GO" id="GO:0008747">
    <property type="term" value="F:N-acetylneuraminate lyase activity"/>
    <property type="evidence" value="ECO:0007669"/>
    <property type="project" value="TreeGrafter"/>
</dbReference>
<dbReference type="Proteomes" id="UP000501989">
    <property type="component" value="Chromosome"/>
</dbReference>
<protein>
    <submittedName>
        <fullName evidence="5">4-hydroxy-tetrahydrodipicolinate synthase</fullName>
        <ecNumber evidence="5">4.3.3.7</ecNumber>
    </submittedName>
</protein>
<dbReference type="GO" id="GO:0005829">
    <property type="term" value="C:cytosol"/>
    <property type="evidence" value="ECO:0007669"/>
    <property type="project" value="TreeGrafter"/>
</dbReference>
<dbReference type="RefSeq" id="WP_172612163.1">
    <property type="nucleotide sequence ID" value="NZ_CP053746.1"/>
</dbReference>
<sequence length="281" mass="30845">MSRHQVLVPLVTPLDADARVCRQSVKQLVHACGPLVDGFIPCLTSGEGWNLSAAQWTDMLTYTLEFAGDTHRVVAGIELPTTEEVIERAERARKLGAREIIVTSPFAPGISQAQILAHYQAIHSRTPLDLLVYNESALSGNEKSFDTLLKIARLERVTGLKDSPSQARTQAQIDRIRGEGVDYFIGWERELAGALISDGNVVSLANLEPALCRVACLAQQPDVAAIVARLNDTFCLGEDDWYAHVKRELAARGVLRSSLTTQKHNAHERVALEPVSAEYAR</sequence>
<evidence type="ECO:0000313" key="6">
    <source>
        <dbReference type="Proteomes" id="UP000501989"/>
    </source>
</evidence>
<evidence type="ECO:0000256" key="1">
    <source>
        <dbReference type="ARBA" id="ARBA00023239"/>
    </source>
</evidence>
<proteinExistence type="inferred from homology"/>
<dbReference type="InterPro" id="IPR002220">
    <property type="entry name" value="DapA-like"/>
</dbReference>
<dbReference type="PANTHER" id="PTHR42849:SF1">
    <property type="entry name" value="N-ACETYLNEURAMINATE LYASE"/>
    <property type="match status" value="1"/>
</dbReference>
<dbReference type="Gene3D" id="3.20.20.70">
    <property type="entry name" value="Aldolase class I"/>
    <property type="match status" value="1"/>
</dbReference>
<dbReference type="CDD" id="cd00408">
    <property type="entry name" value="DHDPS-like"/>
    <property type="match status" value="1"/>
</dbReference>
<evidence type="ECO:0000313" key="5">
    <source>
        <dbReference type="EMBL" id="QKF52947.1"/>
    </source>
</evidence>
<dbReference type="PIRSF" id="PIRSF001365">
    <property type="entry name" value="DHDPS"/>
    <property type="match status" value="1"/>
</dbReference>
<dbReference type="Pfam" id="PF00701">
    <property type="entry name" value="DHDPS"/>
    <property type="match status" value="1"/>
</dbReference>
<reference evidence="6" key="1">
    <citation type="submission" date="2019-12" db="EMBL/GenBank/DDBJ databases">
        <title>Endophytic bacteria associated with Panax ginseng seedlings.</title>
        <authorList>
            <person name="Park J.M."/>
            <person name="Shin R."/>
            <person name="Jo S.H."/>
        </authorList>
    </citation>
    <scope>NUCLEOTIDE SEQUENCE [LARGE SCALE GENOMIC DNA]</scope>
    <source>
        <strain evidence="6">PgKB30</strain>
    </source>
</reference>
<accession>A0A6M8N0M4</accession>
<name>A0A6M8N0M4_9PSED</name>
<dbReference type="KEGG" id="pgg:FX982_03939"/>
<dbReference type="GO" id="GO:0008840">
    <property type="term" value="F:4-hydroxy-tetrahydrodipicolinate synthase activity"/>
    <property type="evidence" value="ECO:0007669"/>
    <property type="project" value="UniProtKB-EC"/>
</dbReference>
<evidence type="ECO:0000256" key="2">
    <source>
        <dbReference type="PIRNR" id="PIRNR001365"/>
    </source>
</evidence>
<dbReference type="AlphaFoldDB" id="A0A6M8N0M4"/>
<dbReference type="SMART" id="SM01130">
    <property type="entry name" value="DHDPS"/>
    <property type="match status" value="1"/>
</dbReference>
<dbReference type="EC" id="4.3.3.7" evidence="5"/>
<dbReference type="PANTHER" id="PTHR42849">
    <property type="entry name" value="N-ACETYLNEURAMINATE LYASE"/>
    <property type="match status" value="1"/>
</dbReference>
<evidence type="ECO:0000256" key="4">
    <source>
        <dbReference type="PIRSR" id="PIRSR001365-2"/>
    </source>
</evidence>
<organism evidence="5 6">
    <name type="scientific">Pseudomonas graminis</name>
    <dbReference type="NCBI Taxonomy" id="158627"/>
    <lineage>
        <taxon>Bacteria</taxon>
        <taxon>Pseudomonadati</taxon>
        <taxon>Pseudomonadota</taxon>
        <taxon>Gammaproteobacteria</taxon>
        <taxon>Pseudomonadales</taxon>
        <taxon>Pseudomonadaceae</taxon>
        <taxon>Pseudomonas</taxon>
    </lineage>
</organism>
<dbReference type="GO" id="GO:0019262">
    <property type="term" value="P:N-acetylneuraminate catabolic process"/>
    <property type="evidence" value="ECO:0007669"/>
    <property type="project" value="TreeGrafter"/>
</dbReference>
<dbReference type="InterPro" id="IPR013785">
    <property type="entry name" value="Aldolase_TIM"/>
</dbReference>
<dbReference type="SUPFAM" id="SSF51569">
    <property type="entry name" value="Aldolase"/>
    <property type="match status" value="1"/>
</dbReference>
<evidence type="ECO:0000256" key="3">
    <source>
        <dbReference type="PIRSR" id="PIRSR001365-1"/>
    </source>
</evidence>
<dbReference type="EMBL" id="CP053746">
    <property type="protein sequence ID" value="QKF52947.1"/>
    <property type="molecule type" value="Genomic_DNA"/>
</dbReference>
<feature type="active site" description="Proton donor/acceptor" evidence="3">
    <location>
        <position position="133"/>
    </location>
</feature>
<feature type="binding site" evidence="4">
    <location>
        <position position="201"/>
    </location>
    <ligand>
        <name>pyruvate</name>
        <dbReference type="ChEBI" id="CHEBI:15361"/>
    </ligand>
</feature>
<keyword evidence="6" id="KW-1185">Reference proteome</keyword>
<comment type="similarity">
    <text evidence="2">Belongs to the DapA family.</text>
</comment>
<keyword evidence="1 2" id="KW-0456">Lyase</keyword>
<feature type="active site" description="Schiff-base intermediate with substrate" evidence="3">
    <location>
        <position position="161"/>
    </location>
</feature>
<gene>
    <name evidence="5" type="ORF">FX982_03939</name>
</gene>